<feature type="compositionally biased region" description="Basic residues" evidence="1">
    <location>
        <begin position="361"/>
        <end position="370"/>
    </location>
</feature>
<keyword evidence="3" id="KW-1185">Reference proteome</keyword>
<accession>A0ABD3Y0J3</accession>
<sequence length="370" mass="42539">MTTRLITVKSLTNTRGRAYRCRKGPVEVAIVGEKSKVVSHIYKKHTALDQSPFYCSLCTFRCQYQRDLERHVLNGMPCERGGQNLYPYLPGDSDMERERSRQGEISSQLSTMSENVQEDHELGTIITLAHPAAPMMLAEAERSSSRNDNSSAQSEVQFLDELLDCGSPINFYHTPISLSTMVSNSTFVQQRKAHHRQPPRNTEPKDAFKLAEQPNVIAVEGHQRKSTSKTSGSCSSCSCDTKEELGKLVDEIDTLKDIMEKQVQMLRKNNTQSTSLMVNFTAAIQEQTNTYRSLYNNITTMIEHLNDTKKPERVNSKQEVRANHRQDKNRGGHQDRRDRDQDKNETVRNYQRENRRERSPTRYKHRHSPY</sequence>
<evidence type="ECO:0000313" key="2">
    <source>
        <dbReference type="EMBL" id="KAL3891416.1"/>
    </source>
</evidence>
<dbReference type="AlphaFoldDB" id="A0ABD3Y0J3"/>
<organism evidence="2 3">
    <name type="scientific">Sinanodonta woodiana</name>
    <name type="common">Chinese pond mussel</name>
    <name type="synonym">Anodonta woodiana</name>
    <dbReference type="NCBI Taxonomy" id="1069815"/>
    <lineage>
        <taxon>Eukaryota</taxon>
        <taxon>Metazoa</taxon>
        <taxon>Spiralia</taxon>
        <taxon>Lophotrochozoa</taxon>
        <taxon>Mollusca</taxon>
        <taxon>Bivalvia</taxon>
        <taxon>Autobranchia</taxon>
        <taxon>Heteroconchia</taxon>
        <taxon>Palaeoheterodonta</taxon>
        <taxon>Unionida</taxon>
        <taxon>Unionoidea</taxon>
        <taxon>Unionidae</taxon>
        <taxon>Unioninae</taxon>
        <taxon>Sinanodonta</taxon>
    </lineage>
</organism>
<proteinExistence type="predicted"/>
<reference evidence="2 3" key="1">
    <citation type="submission" date="2024-11" db="EMBL/GenBank/DDBJ databases">
        <title>Chromosome-level genome assembly of the freshwater bivalve Anodonta woodiana.</title>
        <authorList>
            <person name="Chen X."/>
        </authorList>
    </citation>
    <scope>NUCLEOTIDE SEQUENCE [LARGE SCALE GENOMIC DNA]</scope>
    <source>
        <strain evidence="2">MN2024</strain>
        <tissue evidence="2">Gills</tissue>
    </source>
</reference>
<dbReference type="Proteomes" id="UP001634394">
    <property type="component" value="Unassembled WGS sequence"/>
</dbReference>
<name>A0ABD3Y0J3_SINWO</name>
<evidence type="ECO:0000256" key="1">
    <source>
        <dbReference type="SAM" id="MobiDB-lite"/>
    </source>
</evidence>
<feature type="compositionally biased region" description="Basic and acidic residues" evidence="1">
    <location>
        <begin position="306"/>
        <end position="360"/>
    </location>
</feature>
<evidence type="ECO:0000313" key="3">
    <source>
        <dbReference type="Proteomes" id="UP001634394"/>
    </source>
</evidence>
<gene>
    <name evidence="2" type="ORF">ACJMK2_003678</name>
</gene>
<comment type="caution">
    <text evidence="2">The sequence shown here is derived from an EMBL/GenBank/DDBJ whole genome shotgun (WGS) entry which is preliminary data.</text>
</comment>
<protein>
    <submittedName>
        <fullName evidence="2">Uncharacterized protein</fullName>
    </submittedName>
</protein>
<feature type="region of interest" description="Disordered" evidence="1">
    <location>
        <begin position="306"/>
        <end position="370"/>
    </location>
</feature>
<dbReference type="EMBL" id="JBJQND010000001">
    <property type="protein sequence ID" value="KAL3891416.1"/>
    <property type="molecule type" value="Genomic_DNA"/>
</dbReference>
<dbReference type="Gene3D" id="3.30.160.60">
    <property type="entry name" value="Classic Zinc Finger"/>
    <property type="match status" value="1"/>
</dbReference>